<evidence type="ECO:0000256" key="1">
    <source>
        <dbReference type="SAM" id="Phobius"/>
    </source>
</evidence>
<feature type="transmembrane region" description="Helical" evidence="1">
    <location>
        <begin position="236"/>
        <end position="254"/>
    </location>
</feature>
<accession>A0ABU9Y820</accession>
<gene>
    <name evidence="2" type="ORF">ABC974_20190</name>
</gene>
<dbReference type="PANTHER" id="PTHR38457:SF1">
    <property type="entry name" value="REGULATOR ABRB-RELATED"/>
    <property type="match status" value="1"/>
</dbReference>
<feature type="transmembrane region" description="Helical" evidence="1">
    <location>
        <begin position="329"/>
        <end position="347"/>
    </location>
</feature>
<evidence type="ECO:0000313" key="2">
    <source>
        <dbReference type="EMBL" id="MEN2791959.1"/>
    </source>
</evidence>
<feature type="transmembrane region" description="Helical" evidence="1">
    <location>
        <begin position="148"/>
        <end position="168"/>
    </location>
</feature>
<protein>
    <submittedName>
        <fullName evidence="2">AbrB family transcriptional regulator</fullName>
    </submittedName>
</protein>
<sequence length="355" mass="36249">MTEARILPSPARWGLLLGLSVAFGGALEAIGLPAGLLIGPMIAAIIVAVRGQAVAVPGLPFQAAQAIVGCLVASSFNAATIHMVIAHWPLFVGTTAATLSVAVLIGWAIARLGWLPGSVAIWGCMPGGAAAMVLMAQSYGAEWRLVAVMTYSRVVCVAGTASIVALLFGAHAGGHSPTADWFPAIDPVAFAWTLAIAAAGAWAGIRLRLPAAPMIGALILGAALNIAGLVRFELPGWLLAMSYAVVGWRIGLHFTRDIVQAAARALPRILLSIALLIGFSAALGLLLARVGGVDPVTAYLATSPGGMDSVAIIAASTKVDVPYVMALQALRFFACVIAGPALARFVVGRRGAKTA</sequence>
<keyword evidence="1" id="KW-1133">Transmembrane helix</keyword>
<feature type="transmembrane region" description="Helical" evidence="1">
    <location>
        <begin position="188"/>
        <end position="205"/>
    </location>
</feature>
<dbReference type="EMBL" id="JBDIME010000022">
    <property type="protein sequence ID" value="MEN2791959.1"/>
    <property type="molecule type" value="Genomic_DNA"/>
</dbReference>
<reference evidence="2 3" key="1">
    <citation type="submission" date="2024-05" db="EMBL/GenBank/DDBJ databases">
        <authorList>
            <person name="Liu Q."/>
            <person name="Xin Y.-H."/>
        </authorList>
    </citation>
    <scope>NUCLEOTIDE SEQUENCE [LARGE SCALE GENOMIC DNA]</scope>
    <source>
        <strain evidence="2 3">CGMCC 1.10181</strain>
    </source>
</reference>
<keyword evidence="3" id="KW-1185">Reference proteome</keyword>
<feature type="transmembrane region" description="Helical" evidence="1">
    <location>
        <begin position="266"/>
        <end position="288"/>
    </location>
</feature>
<feature type="transmembrane region" description="Helical" evidence="1">
    <location>
        <begin position="88"/>
        <end position="109"/>
    </location>
</feature>
<dbReference type="PIRSF" id="PIRSF038991">
    <property type="entry name" value="Protein_AbrB"/>
    <property type="match status" value="1"/>
</dbReference>
<dbReference type="PANTHER" id="PTHR38457">
    <property type="entry name" value="REGULATOR ABRB-RELATED"/>
    <property type="match status" value="1"/>
</dbReference>
<dbReference type="Proteomes" id="UP001419910">
    <property type="component" value="Unassembled WGS sequence"/>
</dbReference>
<evidence type="ECO:0000313" key="3">
    <source>
        <dbReference type="Proteomes" id="UP001419910"/>
    </source>
</evidence>
<comment type="caution">
    <text evidence="2">The sequence shown here is derived from an EMBL/GenBank/DDBJ whole genome shotgun (WGS) entry which is preliminary data.</text>
</comment>
<dbReference type="InterPro" id="IPR017516">
    <property type="entry name" value="AbrB_dup"/>
</dbReference>
<keyword evidence="1" id="KW-0472">Membrane</keyword>
<organism evidence="2 3">
    <name type="scientific">Sphingomonas oligophenolica</name>
    <dbReference type="NCBI Taxonomy" id="301154"/>
    <lineage>
        <taxon>Bacteria</taxon>
        <taxon>Pseudomonadati</taxon>
        <taxon>Pseudomonadota</taxon>
        <taxon>Alphaproteobacteria</taxon>
        <taxon>Sphingomonadales</taxon>
        <taxon>Sphingomonadaceae</taxon>
        <taxon>Sphingomonas</taxon>
    </lineage>
</organism>
<dbReference type="InterPro" id="IPR007820">
    <property type="entry name" value="AbrB_fam"/>
</dbReference>
<proteinExistence type="predicted"/>
<name>A0ABU9Y820_9SPHN</name>
<dbReference type="RefSeq" id="WP_343889863.1">
    <property type="nucleotide sequence ID" value="NZ_BAAAEH010000024.1"/>
</dbReference>
<feature type="transmembrane region" description="Helical" evidence="1">
    <location>
        <begin position="115"/>
        <end position="136"/>
    </location>
</feature>
<feature type="transmembrane region" description="Helical" evidence="1">
    <location>
        <begin position="21"/>
        <end position="49"/>
    </location>
</feature>
<feature type="transmembrane region" description="Helical" evidence="1">
    <location>
        <begin position="212"/>
        <end position="230"/>
    </location>
</feature>
<dbReference type="Pfam" id="PF05145">
    <property type="entry name" value="AbrB"/>
    <property type="match status" value="1"/>
</dbReference>
<keyword evidence="1" id="KW-0812">Transmembrane</keyword>
<feature type="transmembrane region" description="Helical" evidence="1">
    <location>
        <begin position="61"/>
        <end position="81"/>
    </location>
</feature>
<dbReference type="NCBIfam" id="TIGR03082">
    <property type="entry name" value="Gneg_AbrB_dup"/>
    <property type="match status" value="2"/>
</dbReference>